<protein>
    <recommendedName>
        <fullName evidence="5">Ceramide transfer protein</fullName>
    </recommendedName>
    <alternativeName>
        <fullName evidence="12">Collagen type IV alpha-3-binding protein</fullName>
    </alternativeName>
</protein>
<dbReference type="Pfam" id="PF01852">
    <property type="entry name" value="START"/>
    <property type="match status" value="1"/>
</dbReference>
<keyword evidence="11" id="KW-0445">Lipid transport</keyword>
<dbReference type="GO" id="GO:0035621">
    <property type="term" value="P:ER to Golgi ceramide transport"/>
    <property type="evidence" value="ECO:0007669"/>
    <property type="project" value="TreeGrafter"/>
</dbReference>
<evidence type="ECO:0000256" key="1">
    <source>
        <dbReference type="ARBA" id="ARBA00000074"/>
    </source>
</evidence>
<dbReference type="InterPro" id="IPR051213">
    <property type="entry name" value="START_lipid_transfer"/>
</dbReference>
<dbReference type="SMART" id="SM00233">
    <property type="entry name" value="PH"/>
    <property type="match status" value="1"/>
</dbReference>
<dbReference type="CDD" id="cd13283">
    <property type="entry name" value="PH_GPBP"/>
    <property type="match status" value="1"/>
</dbReference>
<keyword evidence="10" id="KW-0175">Coiled coil</keyword>
<dbReference type="FunFam" id="3.30.530.20:FF:000003">
    <property type="entry name" value="Collagen type IV alpha-3-binding protein-like protein"/>
    <property type="match status" value="1"/>
</dbReference>
<evidence type="ECO:0000256" key="7">
    <source>
        <dbReference type="ARBA" id="ARBA00022490"/>
    </source>
</evidence>
<proteinExistence type="predicted"/>
<dbReference type="GeneTree" id="ENSGT00940000155123"/>
<evidence type="ECO:0000313" key="17">
    <source>
        <dbReference type="Proteomes" id="UP000694383"/>
    </source>
</evidence>
<feature type="domain" description="PH" evidence="14">
    <location>
        <begin position="21"/>
        <end position="115"/>
    </location>
</feature>
<evidence type="ECO:0000256" key="13">
    <source>
        <dbReference type="SAM" id="MobiDB-lite"/>
    </source>
</evidence>
<keyword evidence="8" id="KW-0256">Endoplasmic reticulum</keyword>
<dbReference type="PANTHER" id="PTHR19308">
    <property type="entry name" value="PHOSPHATIDYLCHOLINE TRANSFER PROTEIN"/>
    <property type="match status" value="1"/>
</dbReference>
<evidence type="ECO:0000259" key="15">
    <source>
        <dbReference type="PROSITE" id="PS50848"/>
    </source>
</evidence>
<dbReference type="PROSITE" id="PS50848">
    <property type="entry name" value="START"/>
    <property type="match status" value="1"/>
</dbReference>
<accession>A0A8C7ZZJ5</accession>
<evidence type="ECO:0000313" key="16">
    <source>
        <dbReference type="Ensembl" id="ENSOSIP00000050057.1"/>
    </source>
</evidence>
<evidence type="ECO:0000256" key="3">
    <source>
        <dbReference type="ARBA" id="ARBA00004496"/>
    </source>
</evidence>
<keyword evidence="7" id="KW-0963">Cytoplasm</keyword>
<keyword evidence="9" id="KW-0333">Golgi apparatus</keyword>
<dbReference type="GO" id="GO:0005794">
    <property type="term" value="C:Golgi apparatus"/>
    <property type="evidence" value="ECO:0007669"/>
    <property type="project" value="UniProtKB-SubCell"/>
</dbReference>
<keyword evidence="17" id="KW-1185">Reference proteome</keyword>
<dbReference type="InterPro" id="IPR041952">
    <property type="entry name" value="STARD11_START"/>
</dbReference>
<feature type="domain" description="START" evidence="15">
    <location>
        <begin position="340"/>
        <end position="543"/>
    </location>
</feature>
<evidence type="ECO:0000256" key="8">
    <source>
        <dbReference type="ARBA" id="ARBA00022824"/>
    </source>
</evidence>
<comment type="subcellular location">
    <subcellularLocation>
        <location evidence="3">Cytoplasm</location>
    </subcellularLocation>
    <subcellularLocation>
        <location evidence="2">Endoplasmic reticulum</location>
    </subcellularLocation>
    <subcellularLocation>
        <location evidence="4">Golgi apparatus</location>
    </subcellularLocation>
</comment>
<keyword evidence="6" id="KW-0813">Transport</keyword>
<evidence type="ECO:0000256" key="6">
    <source>
        <dbReference type="ARBA" id="ARBA00022448"/>
    </source>
</evidence>
<dbReference type="FunFam" id="2.30.29.30:FF:000104">
    <property type="entry name" value="collagen type IV alpha-3-binding protein-like isoform X2"/>
    <property type="match status" value="1"/>
</dbReference>
<evidence type="ECO:0000256" key="10">
    <source>
        <dbReference type="ARBA" id="ARBA00023054"/>
    </source>
</evidence>
<reference evidence="16" key="1">
    <citation type="submission" date="2025-08" db="UniProtKB">
        <authorList>
            <consortium name="Ensembl"/>
        </authorList>
    </citation>
    <scope>IDENTIFICATION</scope>
</reference>
<dbReference type="Pfam" id="PF00169">
    <property type="entry name" value="PH"/>
    <property type="match status" value="1"/>
</dbReference>
<evidence type="ECO:0000256" key="4">
    <source>
        <dbReference type="ARBA" id="ARBA00004555"/>
    </source>
</evidence>
<evidence type="ECO:0000256" key="11">
    <source>
        <dbReference type="ARBA" id="ARBA00023055"/>
    </source>
</evidence>
<dbReference type="SMART" id="SM00234">
    <property type="entry name" value="START"/>
    <property type="match status" value="1"/>
</dbReference>
<dbReference type="SUPFAM" id="SSF55961">
    <property type="entry name" value="Bet v1-like"/>
    <property type="match status" value="1"/>
</dbReference>
<evidence type="ECO:0000256" key="9">
    <source>
        <dbReference type="ARBA" id="ARBA00023034"/>
    </source>
</evidence>
<name>A0A8C7ZZJ5_9TELE</name>
<sequence>MSEKSSSSGSDEDIDPESGQPVEFGGVLSKWTNYIHGWQDRWVVLKNNTLSYYKSEDEREYGCRGSLCLSKAVITPHEFDECRFDISVNDSVWYLRAEDPEHRQRWIESIEVHRVSIGIITCFVTEEDEDEFLTAARPDGENNNGSKEKLFSSANPKGTNGIDFKGEAITFKATTAGILSTLSHCIELMVKREDSWQKRLDRELEKRRRVEDAYKSALNELKKKSHYGGPDYEEGPNSLINEDEFYDAVEAELDRQDKIEEQVRENVCVCAWGGAVRSLLFCVLLFFFNQLSAVQPRSYSSSLSSVELVSASDEIHRFSAQVEEMVQNHMTYSLQDVGGDANWQLVIEEGDMKVYRREVEENGIVLDPLKATHNVKGVTGHEVCHYFWDTDFRMDWESTIENFNVVETLSDNAIIVYQTHKRVWPASQRDVLYLSAIRKVHATNENDPDTWLVCNFSVEHDKALPTNRCVRAKINVAMICQTLVSPPEGDREISRDNILCKITYVANVNPGGWAPASVLRAVAKREYPKFLKRFTTYVQEKTTGKTILF</sequence>
<dbReference type="Ensembl" id="ENSOSIT00000052578.1">
    <property type="protein sequence ID" value="ENSOSIP00000050057.1"/>
    <property type="gene ID" value="ENSOSIG00000023244.1"/>
</dbReference>
<dbReference type="Proteomes" id="UP000694383">
    <property type="component" value="Unplaced"/>
</dbReference>
<evidence type="ECO:0000256" key="2">
    <source>
        <dbReference type="ARBA" id="ARBA00004240"/>
    </source>
</evidence>
<dbReference type="GO" id="GO:0005783">
    <property type="term" value="C:endoplasmic reticulum"/>
    <property type="evidence" value="ECO:0007669"/>
    <property type="project" value="UniProtKB-SubCell"/>
</dbReference>
<evidence type="ECO:0000259" key="14">
    <source>
        <dbReference type="PROSITE" id="PS50003"/>
    </source>
</evidence>
<dbReference type="SUPFAM" id="SSF50729">
    <property type="entry name" value="PH domain-like"/>
    <property type="match status" value="1"/>
</dbReference>
<dbReference type="GO" id="GO:0008289">
    <property type="term" value="F:lipid binding"/>
    <property type="evidence" value="ECO:0007669"/>
    <property type="project" value="InterPro"/>
</dbReference>
<dbReference type="InterPro" id="IPR011993">
    <property type="entry name" value="PH-like_dom_sf"/>
</dbReference>
<comment type="catalytic activity">
    <reaction evidence="1">
        <text>N-hexadecanoylsphing-4-enine(in) = N-hexadecanoylsphing-4-enine(out)</text>
        <dbReference type="Rhea" id="RHEA:45720"/>
        <dbReference type="ChEBI" id="CHEBI:72959"/>
    </reaction>
</comment>
<reference evidence="16" key="2">
    <citation type="submission" date="2025-09" db="UniProtKB">
        <authorList>
            <consortium name="Ensembl"/>
        </authorList>
    </citation>
    <scope>IDENTIFICATION</scope>
</reference>
<dbReference type="CDD" id="cd08872">
    <property type="entry name" value="START_STARD11-like"/>
    <property type="match status" value="1"/>
</dbReference>
<dbReference type="InterPro" id="IPR001849">
    <property type="entry name" value="PH_domain"/>
</dbReference>
<dbReference type="PANTHER" id="PTHR19308:SF53">
    <property type="entry name" value="CERAMIDE TRANSFER PROTEIN"/>
    <property type="match status" value="1"/>
</dbReference>
<dbReference type="Gene3D" id="2.30.29.30">
    <property type="entry name" value="Pleckstrin-homology domain (PH domain)/Phosphotyrosine-binding domain (PTB)"/>
    <property type="match status" value="1"/>
</dbReference>
<evidence type="ECO:0000256" key="12">
    <source>
        <dbReference type="ARBA" id="ARBA00031527"/>
    </source>
</evidence>
<organism evidence="16 17">
    <name type="scientific">Oryzias sinensis</name>
    <name type="common">Chinese medaka</name>
    <dbReference type="NCBI Taxonomy" id="183150"/>
    <lineage>
        <taxon>Eukaryota</taxon>
        <taxon>Metazoa</taxon>
        <taxon>Chordata</taxon>
        <taxon>Craniata</taxon>
        <taxon>Vertebrata</taxon>
        <taxon>Euteleostomi</taxon>
        <taxon>Actinopterygii</taxon>
        <taxon>Neopterygii</taxon>
        <taxon>Teleostei</taxon>
        <taxon>Neoteleostei</taxon>
        <taxon>Acanthomorphata</taxon>
        <taxon>Ovalentaria</taxon>
        <taxon>Atherinomorphae</taxon>
        <taxon>Beloniformes</taxon>
        <taxon>Adrianichthyidae</taxon>
        <taxon>Oryziinae</taxon>
        <taxon>Oryzias</taxon>
    </lineage>
</organism>
<feature type="region of interest" description="Disordered" evidence="13">
    <location>
        <begin position="1"/>
        <end position="21"/>
    </location>
</feature>
<dbReference type="InterPro" id="IPR023393">
    <property type="entry name" value="START-like_dom_sf"/>
</dbReference>
<dbReference type="Gene3D" id="3.30.530.20">
    <property type="match status" value="1"/>
</dbReference>
<evidence type="ECO:0000256" key="5">
    <source>
        <dbReference type="ARBA" id="ARBA00021440"/>
    </source>
</evidence>
<dbReference type="InterPro" id="IPR002913">
    <property type="entry name" value="START_lipid-bd_dom"/>
</dbReference>
<dbReference type="AlphaFoldDB" id="A0A8C7ZZJ5"/>
<dbReference type="PROSITE" id="PS50003">
    <property type="entry name" value="PH_DOMAIN"/>
    <property type="match status" value="1"/>
</dbReference>